<organism evidence="2 3">
    <name type="scientific">Streptosporangium album</name>
    <dbReference type="NCBI Taxonomy" id="47479"/>
    <lineage>
        <taxon>Bacteria</taxon>
        <taxon>Bacillati</taxon>
        <taxon>Actinomycetota</taxon>
        <taxon>Actinomycetes</taxon>
        <taxon>Streptosporangiales</taxon>
        <taxon>Streptosporangiaceae</taxon>
        <taxon>Streptosporangium</taxon>
    </lineage>
</organism>
<evidence type="ECO:0000256" key="1">
    <source>
        <dbReference type="SAM" id="MobiDB-lite"/>
    </source>
</evidence>
<dbReference type="EMBL" id="JACHJU010000004">
    <property type="protein sequence ID" value="MBB4942822.1"/>
    <property type="molecule type" value="Genomic_DNA"/>
</dbReference>
<keyword evidence="3" id="KW-1185">Reference proteome</keyword>
<dbReference type="Proteomes" id="UP000534286">
    <property type="component" value="Unassembled WGS sequence"/>
</dbReference>
<reference evidence="2 3" key="1">
    <citation type="submission" date="2020-08" db="EMBL/GenBank/DDBJ databases">
        <title>Sequencing the genomes of 1000 actinobacteria strains.</title>
        <authorList>
            <person name="Klenk H.-P."/>
        </authorList>
    </citation>
    <scope>NUCLEOTIDE SEQUENCE [LARGE SCALE GENOMIC DNA]</scope>
    <source>
        <strain evidence="2 3">DSM 43023</strain>
    </source>
</reference>
<feature type="region of interest" description="Disordered" evidence="1">
    <location>
        <begin position="16"/>
        <end position="37"/>
    </location>
</feature>
<dbReference type="AlphaFoldDB" id="A0A7W7WCN9"/>
<evidence type="ECO:0000313" key="3">
    <source>
        <dbReference type="Proteomes" id="UP000534286"/>
    </source>
</evidence>
<gene>
    <name evidence="2" type="ORF">FHR32_007222</name>
</gene>
<protein>
    <submittedName>
        <fullName evidence="2">Uncharacterized protein</fullName>
    </submittedName>
</protein>
<evidence type="ECO:0000313" key="2">
    <source>
        <dbReference type="EMBL" id="MBB4942822.1"/>
    </source>
</evidence>
<sequence length="37" mass="3640">MADLAQSVARLASAVGSTARGHAATVADSGTPRVWAS</sequence>
<accession>A0A7W7WCN9</accession>
<comment type="caution">
    <text evidence="2">The sequence shown here is derived from an EMBL/GenBank/DDBJ whole genome shotgun (WGS) entry which is preliminary data.</text>
</comment>
<name>A0A7W7WCN9_9ACTN</name>
<proteinExistence type="predicted"/>